<name>A0A239X9B5_STRAI</name>
<keyword evidence="1" id="KW-1133">Transmembrane helix</keyword>
<dbReference type="Proteomes" id="UP000215144">
    <property type="component" value="Chromosome 1"/>
</dbReference>
<dbReference type="InterPro" id="IPR009526">
    <property type="entry name" value="DUF1146"/>
</dbReference>
<dbReference type="Pfam" id="PF06612">
    <property type="entry name" value="DUF1146"/>
    <property type="match status" value="1"/>
</dbReference>
<dbReference type="EMBL" id="LT906454">
    <property type="protein sequence ID" value="SNV43006.1"/>
    <property type="molecule type" value="Genomic_DNA"/>
</dbReference>
<feature type="transmembrane region" description="Helical" evidence="1">
    <location>
        <begin position="6"/>
        <end position="27"/>
    </location>
</feature>
<accession>A0A239X9B5</accession>
<evidence type="ECO:0000313" key="3">
    <source>
        <dbReference type="Proteomes" id="UP000215144"/>
    </source>
</evidence>
<evidence type="ECO:0000313" key="2">
    <source>
        <dbReference type="EMBL" id="SNV43006.1"/>
    </source>
</evidence>
<proteinExistence type="predicted"/>
<keyword evidence="1" id="KW-0812">Transmembrane</keyword>
<organism evidence="2 3">
    <name type="scientific">Streptococcus acidominimus</name>
    <dbReference type="NCBI Taxonomy" id="1326"/>
    <lineage>
        <taxon>Bacteria</taxon>
        <taxon>Bacillati</taxon>
        <taxon>Bacillota</taxon>
        <taxon>Bacilli</taxon>
        <taxon>Lactobacillales</taxon>
        <taxon>Streptococcaceae</taxon>
        <taxon>Streptococcus</taxon>
    </lineage>
</organism>
<dbReference type="KEGG" id="saco:SAME_01625"/>
<sequence length="79" mass="8914">MAMQTIFDSLALLSHMTFIGIFFQLLTHLVDWKKCLKVRPDNTGQIRLLVLLISVVCGYLASKFLLEIIALSQAFTSLI</sequence>
<feature type="transmembrane region" description="Helical" evidence="1">
    <location>
        <begin position="48"/>
        <end position="71"/>
    </location>
</feature>
<evidence type="ECO:0000256" key="1">
    <source>
        <dbReference type="SAM" id="Phobius"/>
    </source>
</evidence>
<dbReference type="AlphaFoldDB" id="A0A239X9B5"/>
<dbReference type="NCBIfam" id="TIGR02327">
    <property type="entry name" value="int_mem_ywzB"/>
    <property type="match status" value="1"/>
</dbReference>
<gene>
    <name evidence="2" type="ORF">SAMEA4504048_01625</name>
</gene>
<protein>
    <submittedName>
        <fullName evidence="2">Membrane protein</fullName>
    </submittedName>
</protein>
<reference evidence="2 3" key="1">
    <citation type="submission" date="2017-06" db="EMBL/GenBank/DDBJ databases">
        <authorList>
            <consortium name="Pathogen Informatics"/>
        </authorList>
    </citation>
    <scope>NUCLEOTIDE SEQUENCE [LARGE SCALE GENOMIC DNA]</scope>
    <source>
        <strain evidence="2 3">NCTC11291</strain>
    </source>
</reference>
<keyword evidence="1" id="KW-0472">Membrane</keyword>